<dbReference type="PANTHER" id="PTHR47354:SF5">
    <property type="entry name" value="PROTEIN RFBI"/>
    <property type="match status" value="1"/>
</dbReference>
<comment type="caution">
    <text evidence="3">The sequence shown here is derived from an EMBL/GenBank/DDBJ whole genome shotgun (WGS) entry which is preliminary data.</text>
</comment>
<dbReference type="SUPFAM" id="SSF52343">
    <property type="entry name" value="Ferredoxin reductase-like, C-terminal NADP-linked domain"/>
    <property type="match status" value="1"/>
</dbReference>
<evidence type="ECO:0000259" key="2">
    <source>
        <dbReference type="PROSITE" id="PS51384"/>
    </source>
</evidence>
<dbReference type="AlphaFoldDB" id="A0A418WIE7"/>
<dbReference type="PROSITE" id="PS51085">
    <property type="entry name" value="2FE2S_FER_2"/>
    <property type="match status" value="1"/>
</dbReference>
<dbReference type="InterPro" id="IPR001041">
    <property type="entry name" value="2Fe-2S_ferredoxin-type"/>
</dbReference>
<evidence type="ECO:0000313" key="3">
    <source>
        <dbReference type="EMBL" id="RJF89811.1"/>
    </source>
</evidence>
<dbReference type="InterPro" id="IPR017927">
    <property type="entry name" value="FAD-bd_FR_type"/>
</dbReference>
<dbReference type="InterPro" id="IPR001433">
    <property type="entry name" value="OxRdtase_FAD/NAD-bd"/>
</dbReference>
<protein>
    <submittedName>
        <fullName evidence="3">2-polyprenylphenol hydroxylase</fullName>
    </submittedName>
</protein>
<dbReference type="Proteomes" id="UP000284605">
    <property type="component" value="Unassembled WGS sequence"/>
</dbReference>
<dbReference type="OrthoDB" id="9806195at2"/>
<dbReference type="InterPro" id="IPR012675">
    <property type="entry name" value="Beta-grasp_dom_sf"/>
</dbReference>
<dbReference type="PANTHER" id="PTHR47354">
    <property type="entry name" value="NADH OXIDOREDUCTASE HCR"/>
    <property type="match status" value="1"/>
</dbReference>
<dbReference type="InterPro" id="IPR006058">
    <property type="entry name" value="2Fe2S_fd_BS"/>
</dbReference>
<accession>A0A418WIE7</accession>
<dbReference type="Pfam" id="PF00175">
    <property type="entry name" value="NAD_binding_1"/>
    <property type="match status" value="1"/>
</dbReference>
<dbReference type="GO" id="GO:0016491">
    <property type="term" value="F:oxidoreductase activity"/>
    <property type="evidence" value="ECO:0007669"/>
    <property type="project" value="InterPro"/>
</dbReference>
<proteinExistence type="predicted"/>
<dbReference type="PRINTS" id="PR00410">
    <property type="entry name" value="PHEHYDRXLASE"/>
</dbReference>
<dbReference type="SUPFAM" id="SSF63380">
    <property type="entry name" value="Riboflavin synthase domain-like"/>
    <property type="match status" value="1"/>
</dbReference>
<evidence type="ECO:0000313" key="4">
    <source>
        <dbReference type="Proteomes" id="UP000284605"/>
    </source>
</evidence>
<dbReference type="Gene3D" id="3.40.50.80">
    <property type="entry name" value="Nucleotide-binding domain of ferredoxin-NADP reductase (FNR) module"/>
    <property type="match status" value="1"/>
</dbReference>
<dbReference type="Gene3D" id="2.40.30.10">
    <property type="entry name" value="Translation factors"/>
    <property type="match status" value="1"/>
</dbReference>
<dbReference type="InterPro" id="IPR008333">
    <property type="entry name" value="Cbr1-like_FAD-bd_dom"/>
</dbReference>
<feature type="domain" description="2Fe-2S ferredoxin-type" evidence="1">
    <location>
        <begin position="4"/>
        <end position="98"/>
    </location>
</feature>
<dbReference type="GO" id="GO:0051537">
    <property type="term" value="F:2 iron, 2 sulfur cluster binding"/>
    <property type="evidence" value="ECO:0007669"/>
    <property type="project" value="InterPro"/>
</dbReference>
<dbReference type="Pfam" id="PF00111">
    <property type="entry name" value="Fer2"/>
    <property type="match status" value="1"/>
</dbReference>
<sequence>MQEYRVRMTFEGQHPIEMGCRADEDVVTAGLRQGVLIVSDCRKGACGACRAFLEEGQYDRLLDHSQHALSEDDEDEGWVLSCRLRPRSDIALDFDYPIDRVSRLDASRRSGRIVAIERRSPTVLRLVVRTMAAQAPLAWKPGQYVRLELTRAGVTRSFSPANLAGDGHDIEFFIRLLPGGAFSRTLRAMPGPGDMVAVEGPLGGFTLNPAGEHDLVFVAGGTGLAPVLSILRQLGAEQPTRRATLIFGAAQEDELFATADLQALQAGFPGLRVELAAEAPQASWTGFRGTAVDRLAALAQADPDHAGKHYYLCGPQAMVAAAHSLLTRQLAVPAGAVHQEPFSPSEG</sequence>
<feature type="domain" description="FAD-binding FR-type" evidence="2">
    <location>
        <begin position="106"/>
        <end position="208"/>
    </location>
</feature>
<dbReference type="Gene3D" id="3.10.20.30">
    <property type="match status" value="1"/>
</dbReference>
<gene>
    <name evidence="3" type="ORF">D3874_24955</name>
</gene>
<dbReference type="SUPFAM" id="SSF54292">
    <property type="entry name" value="2Fe-2S ferredoxin-like"/>
    <property type="match status" value="1"/>
</dbReference>
<organism evidence="3 4">
    <name type="scientific">Oleomonas cavernae</name>
    <dbReference type="NCBI Taxonomy" id="2320859"/>
    <lineage>
        <taxon>Bacteria</taxon>
        <taxon>Pseudomonadati</taxon>
        <taxon>Pseudomonadota</taxon>
        <taxon>Alphaproteobacteria</taxon>
        <taxon>Acetobacterales</taxon>
        <taxon>Acetobacteraceae</taxon>
        <taxon>Oleomonas</taxon>
    </lineage>
</organism>
<dbReference type="PROSITE" id="PS00197">
    <property type="entry name" value="2FE2S_FER_1"/>
    <property type="match status" value="1"/>
</dbReference>
<dbReference type="InterPro" id="IPR039261">
    <property type="entry name" value="FNR_nucleotide-bd"/>
</dbReference>
<dbReference type="InterPro" id="IPR036010">
    <property type="entry name" value="2Fe-2S_ferredoxin-like_sf"/>
</dbReference>
<dbReference type="RefSeq" id="WP_119782050.1">
    <property type="nucleotide sequence ID" value="NZ_QYUK01000011.1"/>
</dbReference>
<name>A0A418WIE7_9PROT</name>
<dbReference type="InterPro" id="IPR017938">
    <property type="entry name" value="Riboflavin_synthase-like_b-brl"/>
</dbReference>
<evidence type="ECO:0000259" key="1">
    <source>
        <dbReference type="PROSITE" id="PS51085"/>
    </source>
</evidence>
<dbReference type="Pfam" id="PF00970">
    <property type="entry name" value="FAD_binding_6"/>
    <property type="match status" value="1"/>
</dbReference>
<dbReference type="PROSITE" id="PS51384">
    <property type="entry name" value="FAD_FR"/>
    <property type="match status" value="1"/>
</dbReference>
<dbReference type="EMBL" id="QYUK01000011">
    <property type="protein sequence ID" value="RJF89811.1"/>
    <property type="molecule type" value="Genomic_DNA"/>
</dbReference>
<dbReference type="InterPro" id="IPR050415">
    <property type="entry name" value="MRET"/>
</dbReference>
<keyword evidence="4" id="KW-1185">Reference proteome</keyword>
<dbReference type="CDD" id="cd00207">
    <property type="entry name" value="fer2"/>
    <property type="match status" value="1"/>
</dbReference>
<reference evidence="3 4" key="1">
    <citation type="submission" date="2018-09" db="EMBL/GenBank/DDBJ databases">
        <authorList>
            <person name="Zhu H."/>
        </authorList>
    </citation>
    <scope>NUCLEOTIDE SEQUENCE [LARGE SCALE GENOMIC DNA]</scope>
    <source>
        <strain evidence="3 4">K1W22B-8</strain>
    </source>
</reference>